<evidence type="ECO:0000259" key="8">
    <source>
        <dbReference type="PROSITE" id="PS50059"/>
    </source>
</evidence>
<organism evidence="9 10">
    <name type="scientific">Roseateles koreensis</name>
    <dbReference type="NCBI Taxonomy" id="2987526"/>
    <lineage>
        <taxon>Bacteria</taxon>
        <taxon>Pseudomonadati</taxon>
        <taxon>Pseudomonadota</taxon>
        <taxon>Betaproteobacteria</taxon>
        <taxon>Burkholderiales</taxon>
        <taxon>Sphaerotilaceae</taxon>
        <taxon>Roseateles</taxon>
    </lineage>
</organism>
<evidence type="ECO:0000256" key="3">
    <source>
        <dbReference type="ARBA" id="ARBA00023110"/>
    </source>
</evidence>
<evidence type="ECO:0000256" key="2">
    <source>
        <dbReference type="ARBA" id="ARBA00006577"/>
    </source>
</evidence>
<comment type="caution">
    <text evidence="9">The sequence shown here is derived from an EMBL/GenBank/DDBJ whole genome shotgun (WGS) entry which is preliminary data.</text>
</comment>
<keyword evidence="3 5" id="KW-0697">Rotamase</keyword>
<dbReference type="PROSITE" id="PS50059">
    <property type="entry name" value="FKBP_PPIASE"/>
    <property type="match status" value="1"/>
</dbReference>
<dbReference type="EMBL" id="JAQQXS010000014">
    <property type="protein sequence ID" value="MDC8786599.1"/>
    <property type="molecule type" value="Genomic_DNA"/>
</dbReference>
<dbReference type="PANTHER" id="PTHR43811:SF19">
    <property type="entry name" value="39 KDA FK506-BINDING NUCLEAR PROTEIN"/>
    <property type="match status" value="1"/>
</dbReference>
<gene>
    <name evidence="9" type="ORF">PRZ01_15525</name>
</gene>
<comment type="catalytic activity">
    <reaction evidence="1 5 6">
        <text>[protein]-peptidylproline (omega=180) = [protein]-peptidylproline (omega=0)</text>
        <dbReference type="Rhea" id="RHEA:16237"/>
        <dbReference type="Rhea" id="RHEA-COMP:10747"/>
        <dbReference type="Rhea" id="RHEA-COMP:10748"/>
        <dbReference type="ChEBI" id="CHEBI:83833"/>
        <dbReference type="ChEBI" id="CHEBI:83834"/>
        <dbReference type="EC" id="5.2.1.8"/>
    </reaction>
</comment>
<dbReference type="Proteomes" id="UP001219862">
    <property type="component" value="Unassembled WGS sequence"/>
</dbReference>
<dbReference type="InterPro" id="IPR001179">
    <property type="entry name" value="PPIase_FKBP_dom"/>
</dbReference>
<dbReference type="Gene3D" id="3.10.50.40">
    <property type="match status" value="1"/>
</dbReference>
<reference evidence="9 10" key="1">
    <citation type="submission" date="2022-10" db="EMBL/GenBank/DDBJ databases">
        <title>paucibacter sp. hw8 Genome sequencing.</title>
        <authorList>
            <person name="Park S."/>
        </authorList>
    </citation>
    <scope>NUCLEOTIDE SEQUENCE [LARGE SCALE GENOMIC DNA]</scope>
    <source>
        <strain evidence="10">hw8</strain>
    </source>
</reference>
<feature type="signal peptide" evidence="7">
    <location>
        <begin position="1"/>
        <end position="23"/>
    </location>
</feature>
<accession>A0ABT5KUK4</accession>
<dbReference type="GO" id="GO:0003755">
    <property type="term" value="F:peptidyl-prolyl cis-trans isomerase activity"/>
    <property type="evidence" value="ECO:0007669"/>
    <property type="project" value="UniProtKB-EC"/>
</dbReference>
<name>A0ABT5KUK4_9BURK</name>
<protein>
    <recommendedName>
        <fullName evidence="6">Peptidyl-prolyl cis-trans isomerase</fullName>
        <ecNumber evidence="6">5.2.1.8</ecNumber>
    </recommendedName>
</protein>
<keyword evidence="10" id="KW-1185">Reference proteome</keyword>
<dbReference type="Pfam" id="PF00254">
    <property type="entry name" value="FKBP_C"/>
    <property type="match status" value="1"/>
</dbReference>
<dbReference type="EC" id="5.2.1.8" evidence="6"/>
<feature type="domain" description="PPIase FKBP-type" evidence="8">
    <location>
        <begin position="64"/>
        <end position="157"/>
    </location>
</feature>
<dbReference type="InterPro" id="IPR046357">
    <property type="entry name" value="PPIase_dom_sf"/>
</dbReference>
<keyword evidence="4 5" id="KW-0413">Isomerase</keyword>
<dbReference type="PANTHER" id="PTHR43811">
    <property type="entry name" value="FKBP-TYPE PEPTIDYL-PROLYL CIS-TRANS ISOMERASE FKPA"/>
    <property type="match status" value="1"/>
</dbReference>
<evidence type="ECO:0000256" key="7">
    <source>
        <dbReference type="SAM" id="SignalP"/>
    </source>
</evidence>
<evidence type="ECO:0000256" key="5">
    <source>
        <dbReference type="PROSITE-ProRule" id="PRU00277"/>
    </source>
</evidence>
<evidence type="ECO:0000256" key="1">
    <source>
        <dbReference type="ARBA" id="ARBA00000971"/>
    </source>
</evidence>
<proteinExistence type="inferred from homology"/>
<keyword evidence="7" id="KW-0732">Signal</keyword>
<comment type="similarity">
    <text evidence="2 6">Belongs to the FKBP-type PPIase family.</text>
</comment>
<sequence length="157" mass="15809">MDMIKSFFRVTTLLLAVTGTVHLAGCGGGSSDTSSSTDTSGSSAVTALKITDTVVGTGALAGPGNKLTVTYTGWLYNVNATSYHGTQFDSNVGGTAFTFTLGAGQVITGWDAGLTGMQVGGKRTLIIPSSLAYGASGNGTIPANAALVFDVQLNSMQ</sequence>
<feature type="chain" id="PRO_5045250215" description="Peptidyl-prolyl cis-trans isomerase" evidence="7">
    <location>
        <begin position="24"/>
        <end position="157"/>
    </location>
</feature>
<evidence type="ECO:0000313" key="9">
    <source>
        <dbReference type="EMBL" id="MDC8786599.1"/>
    </source>
</evidence>
<evidence type="ECO:0000313" key="10">
    <source>
        <dbReference type="Proteomes" id="UP001219862"/>
    </source>
</evidence>
<evidence type="ECO:0000256" key="6">
    <source>
        <dbReference type="RuleBase" id="RU003915"/>
    </source>
</evidence>
<dbReference type="SUPFAM" id="SSF54534">
    <property type="entry name" value="FKBP-like"/>
    <property type="match status" value="1"/>
</dbReference>
<evidence type="ECO:0000256" key="4">
    <source>
        <dbReference type="ARBA" id="ARBA00023235"/>
    </source>
</evidence>